<dbReference type="AlphaFoldDB" id="A0A1X0P745"/>
<dbReference type="EMBL" id="NBCO01000004">
    <property type="protein sequence ID" value="ORC92250.1"/>
    <property type="molecule type" value="Genomic_DNA"/>
</dbReference>
<dbReference type="OrthoDB" id="269429at2759"/>
<dbReference type="VEuPathDB" id="TriTrypDB:TM35_000044640"/>
<dbReference type="GeneID" id="39982438"/>
<feature type="region of interest" description="Disordered" evidence="1">
    <location>
        <begin position="1"/>
        <end position="28"/>
    </location>
</feature>
<accession>A0A1X0P745</accession>
<reference evidence="2 3" key="1">
    <citation type="submission" date="2017-03" db="EMBL/GenBank/DDBJ databases">
        <title>An alternative strategy for trypanosome survival in the mammalian bloodstream revealed through genome and transcriptome analysis of the ubiquitous bovine parasite Trypanosoma (Megatrypanum) theileri.</title>
        <authorList>
            <person name="Kelly S."/>
            <person name="Ivens A."/>
            <person name="Mott A."/>
            <person name="O'Neill E."/>
            <person name="Emms D."/>
            <person name="Macleod O."/>
            <person name="Voorheis P."/>
            <person name="Matthews J."/>
            <person name="Matthews K."/>
            <person name="Carrington M."/>
        </authorList>
    </citation>
    <scope>NUCLEOTIDE SEQUENCE [LARGE SCALE GENOMIC DNA]</scope>
    <source>
        <strain evidence="2">Edinburgh</strain>
    </source>
</reference>
<protein>
    <submittedName>
        <fullName evidence="2">Uncharacterized protein</fullName>
    </submittedName>
</protein>
<organism evidence="2 3">
    <name type="scientific">Trypanosoma theileri</name>
    <dbReference type="NCBI Taxonomy" id="67003"/>
    <lineage>
        <taxon>Eukaryota</taxon>
        <taxon>Discoba</taxon>
        <taxon>Euglenozoa</taxon>
        <taxon>Kinetoplastea</taxon>
        <taxon>Metakinetoplastina</taxon>
        <taxon>Trypanosomatida</taxon>
        <taxon>Trypanosomatidae</taxon>
        <taxon>Trypanosoma</taxon>
    </lineage>
</organism>
<sequence>MSKNSSSTNSNSNSNNNSRSAAAADSGSRTAFGTATKLGVQYSNEDERSIYQKVATINGYTFEVPPVNRFHSKSAESKFVQLTGSLNPRFEAERFDNLRERLQVADKKGKDSHLQAIAVLYAEFLGNHFLKSKDVDYAEIERCFYPSYLPTYENALKAVGLKKPLWWRQGLFASLEDISRLPLSRCNTSKEAAMSFEEWYCLFWNYYTPFNALAYLLMVTAQSTLPNKELIESTADYIAYRHALIEDPRAKKAPILFLGSRTGKFGALLNKTGKIPVPIIHVHEQPNTNPYLLVIPPHKQDEFKPHPILKMKDQVALEKYEPAIVLMSDMITNKDPTALVRRMGSVREYMYFGTPDSYIEGHAWDTWGHFKYREKGTDHIPPFLRENWIKIPLPHLSRWMIYKTDSIMQMGNGAVTTWMRRPLQPTAKAKFSWRLARFKPFF</sequence>
<evidence type="ECO:0000313" key="2">
    <source>
        <dbReference type="EMBL" id="ORC92250.1"/>
    </source>
</evidence>
<name>A0A1X0P745_9TRYP</name>
<comment type="caution">
    <text evidence="2">The sequence shown here is derived from an EMBL/GenBank/DDBJ whole genome shotgun (WGS) entry which is preliminary data.</text>
</comment>
<dbReference type="Proteomes" id="UP000192257">
    <property type="component" value="Unassembled WGS sequence"/>
</dbReference>
<dbReference type="RefSeq" id="XP_028886316.1">
    <property type="nucleotide sequence ID" value="XM_029022658.1"/>
</dbReference>
<evidence type="ECO:0000313" key="3">
    <source>
        <dbReference type="Proteomes" id="UP000192257"/>
    </source>
</evidence>
<proteinExistence type="predicted"/>
<evidence type="ECO:0000256" key="1">
    <source>
        <dbReference type="SAM" id="MobiDB-lite"/>
    </source>
</evidence>
<gene>
    <name evidence="2" type="ORF">TM35_000044640</name>
</gene>
<keyword evidence="3" id="KW-1185">Reference proteome</keyword>